<sequence length="51" mass="4993">MQEGGEASAGGPRTISSFPAGGAGGRRALLTGAPGPFHLSKQEVQEGGEPS</sequence>
<proteinExistence type="predicted"/>
<reference evidence="3" key="1">
    <citation type="submission" date="2018-12" db="EMBL/GenBank/DDBJ databases">
        <title>Tengunoibacter tsumagoiensis gen. nov., sp. nov., Dictyobacter kobayashii sp. nov., D. alpinus sp. nov., and D. joshuensis sp. nov. and description of Dictyobacteraceae fam. nov. within the order Ktedonobacterales isolated from Tengu-no-mugimeshi.</title>
        <authorList>
            <person name="Wang C.M."/>
            <person name="Zheng Y."/>
            <person name="Sakai Y."/>
            <person name="Toyoda A."/>
            <person name="Minakuchi Y."/>
            <person name="Abe K."/>
            <person name="Yokota A."/>
            <person name="Yabe S."/>
        </authorList>
    </citation>
    <scope>NUCLEOTIDE SEQUENCE [LARGE SCALE GENOMIC DNA]</scope>
    <source>
        <strain evidence="3">S-27</strain>
    </source>
</reference>
<dbReference type="AlphaFoldDB" id="A0A401ZFR3"/>
<evidence type="ECO:0000313" key="2">
    <source>
        <dbReference type="EMBL" id="GCE05724.1"/>
    </source>
</evidence>
<evidence type="ECO:0000256" key="1">
    <source>
        <dbReference type="SAM" id="MobiDB-lite"/>
    </source>
</evidence>
<accession>A0A401ZFR3</accession>
<dbReference type="EMBL" id="BIFQ01000001">
    <property type="protein sequence ID" value="GCE05724.1"/>
    <property type="molecule type" value="Genomic_DNA"/>
</dbReference>
<evidence type="ECO:0000313" key="3">
    <source>
        <dbReference type="Proteomes" id="UP000287224"/>
    </source>
</evidence>
<comment type="caution">
    <text evidence="2">The sequence shown here is derived from an EMBL/GenBank/DDBJ whole genome shotgun (WGS) entry which is preliminary data.</text>
</comment>
<gene>
    <name evidence="2" type="ORF">KDAU_30530</name>
</gene>
<name>A0A401ZFR3_9CHLR</name>
<feature type="region of interest" description="Disordered" evidence="1">
    <location>
        <begin position="1"/>
        <end position="51"/>
    </location>
</feature>
<protein>
    <submittedName>
        <fullName evidence="2">Uncharacterized protein</fullName>
    </submittedName>
</protein>
<dbReference type="Proteomes" id="UP000287224">
    <property type="component" value="Unassembled WGS sequence"/>
</dbReference>
<feature type="compositionally biased region" description="Low complexity" evidence="1">
    <location>
        <begin position="26"/>
        <end position="35"/>
    </location>
</feature>
<keyword evidence="3" id="KW-1185">Reference proteome</keyword>
<organism evidence="2 3">
    <name type="scientific">Dictyobacter aurantiacus</name>
    <dbReference type="NCBI Taxonomy" id="1936993"/>
    <lineage>
        <taxon>Bacteria</taxon>
        <taxon>Bacillati</taxon>
        <taxon>Chloroflexota</taxon>
        <taxon>Ktedonobacteria</taxon>
        <taxon>Ktedonobacterales</taxon>
        <taxon>Dictyobacteraceae</taxon>
        <taxon>Dictyobacter</taxon>
    </lineage>
</organism>